<dbReference type="GO" id="GO:0006753">
    <property type="term" value="P:nucleoside phosphate metabolic process"/>
    <property type="evidence" value="ECO:0007669"/>
    <property type="project" value="TreeGrafter"/>
</dbReference>
<dbReference type="AlphaFoldDB" id="A0A7D5GIB0"/>
<keyword evidence="2 5" id="KW-0378">Hydrolase</keyword>
<dbReference type="Gene3D" id="3.90.79.10">
    <property type="entry name" value="Nucleoside Triphosphate Pyrophosphohydrolase"/>
    <property type="match status" value="1"/>
</dbReference>
<accession>A0A7D5GIB0</accession>
<gene>
    <name evidence="5" type="ORF">HUG10_11235</name>
</gene>
<dbReference type="SUPFAM" id="SSF55811">
    <property type="entry name" value="Nudix"/>
    <property type="match status" value="1"/>
</dbReference>
<dbReference type="PANTHER" id="PTHR11839:SF18">
    <property type="entry name" value="NUDIX HYDROLASE DOMAIN-CONTAINING PROTEIN"/>
    <property type="match status" value="1"/>
</dbReference>
<evidence type="ECO:0000256" key="1">
    <source>
        <dbReference type="ARBA" id="ARBA00001946"/>
    </source>
</evidence>
<dbReference type="PANTHER" id="PTHR11839">
    <property type="entry name" value="UDP/ADP-SUGAR PYROPHOSPHATASE"/>
    <property type="match status" value="1"/>
</dbReference>
<protein>
    <submittedName>
        <fullName evidence="5">NUDIX hydrolase</fullName>
    </submittedName>
</protein>
<comment type="cofactor">
    <cofactor evidence="1">
        <name>Mg(2+)</name>
        <dbReference type="ChEBI" id="CHEBI:18420"/>
    </cofactor>
</comment>
<feature type="domain" description="Nudix hydrolase" evidence="4">
    <location>
        <begin position="82"/>
        <end position="213"/>
    </location>
</feature>
<feature type="region of interest" description="Disordered" evidence="3">
    <location>
        <begin position="1"/>
        <end position="47"/>
    </location>
</feature>
<sequence length="220" mass="24336">MSDDPTDDRDPTEDTDGSGDSDPTNDRDPTEPPAFDDGRRHSWPGEPEWPVVESAVEYETGWVTAGYDLVEQPNGSRKRYYWAELASAVVVVARADDQLLFVEQYRPTIRRTQLELPAGIVEAGESYTAAAERELQEETGFQAGSTALLQEVWCCTGLLRHRRAFVFAEDLTPAEQSLDDNEFLTPRSVPVAEAVEVAREGSTNDATIEGVLLASEEDLL</sequence>
<dbReference type="OrthoDB" id="192849at2157"/>
<evidence type="ECO:0000256" key="2">
    <source>
        <dbReference type="ARBA" id="ARBA00022801"/>
    </source>
</evidence>
<dbReference type="PROSITE" id="PS00893">
    <property type="entry name" value="NUDIX_BOX"/>
    <property type="match status" value="1"/>
</dbReference>
<dbReference type="KEGG" id="halg:HUG10_11235"/>
<evidence type="ECO:0000259" key="4">
    <source>
        <dbReference type="PROSITE" id="PS51462"/>
    </source>
</evidence>
<keyword evidence="6" id="KW-1185">Reference proteome</keyword>
<evidence type="ECO:0000313" key="6">
    <source>
        <dbReference type="Proteomes" id="UP000509750"/>
    </source>
</evidence>
<feature type="compositionally biased region" description="Acidic residues" evidence="3">
    <location>
        <begin position="1"/>
        <end position="19"/>
    </location>
</feature>
<dbReference type="InterPro" id="IPR000086">
    <property type="entry name" value="NUDIX_hydrolase_dom"/>
</dbReference>
<dbReference type="Proteomes" id="UP000509750">
    <property type="component" value="Chromosome"/>
</dbReference>
<organism evidence="5 6">
    <name type="scientific">Halorarum halophilum</name>
    <dbReference type="NCBI Taxonomy" id="2743090"/>
    <lineage>
        <taxon>Archaea</taxon>
        <taxon>Methanobacteriati</taxon>
        <taxon>Methanobacteriota</taxon>
        <taxon>Stenosarchaea group</taxon>
        <taxon>Halobacteria</taxon>
        <taxon>Halobacteriales</taxon>
        <taxon>Haloferacaceae</taxon>
        <taxon>Halorarum</taxon>
    </lineage>
</organism>
<dbReference type="GO" id="GO:0019693">
    <property type="term" value="P:ribose phosphate metabolic process"/>
    <property type="evidence" value="ECO:0007669"/>
    <property type="project" value="TreeGrafter"/>
</dbReference>
<dbReference type="Pfam" id="PF00293">
    <property type="entry name" value="NUDIX"/>
    <property type="match status" value="1"/>
</dbReference>
<name>A0A7D5GIB0_9EURY</name>
<evidence type="ECO:0000313" key="5">
    <source>
        <dbReference type="EMBL" id="QLG28091.1"/>
    </source>
</evidence>
<dbReference type="GeneID" id="56029414"/>
<dbReference type="InterPro" id="IPR020084">
    <property type="entry name" value="NUDIX_hydrolase_CS"/>
</dbReference>
<reference evidence="5 6" key="1">
    <citation type="submission" date="2020-07" db="EMBL/GenBank/DDBJ databases">
        <title>Gai3-2, isolated from salt lake.</title>
        <authorList>
            <person name="Cui H."/>
            <person name="Shi X."/>
        </authorList>
    </citation>
    <scope>NUCLEOTIDE SEQUENCE [LARGE SCALE GENOMIC DNA]</scope>
    <source>
        <strain evidence="5 6">Gai3-2</strain>
    </source>
</reference>
<dbReference type="PROSITE" id="PS51462">
    <property type="entry name" value="NUDIX"/>
    <property type="match status" value="1"/>
</dbReference>
<dbReference type="CDD" id="cd03424">
    <property type="entry name" value="NUDIX_ADPRase_Nudt5_UGPPase_Nudt14"/>
    <property type="match status" value="1"/>
</dbReference>
<dbReference type="InterPro" id="IPR015797">
    <property type="entry name" value="NUDIX_hydrolase-like_dom_sf"/>
</dbReference>
<dbReference type="RefSeq" id="WP_179169666.1">
    <property type="nucleotide sequence ID" value="NZ_CP058529.1"/>
</dbReference>
<dbReference type="GO" id="GO:0016787">
    <property type="term" value="F:hydrolase activity"/>
    <property type="evidence" value="ECO:0007669"/>
    <property type="project" value="UniProtKB-KW"/>
</dbReference>
<feature type="compositionally biased region" description="Basic and acidic residues" evidence="3">
    <location>
        <begin position="24"/>
        <end position="40"/>
    </location>
</feature>
<dbReference type="EMBL" id="CP058529">
    <property type="protein sequence ID" value="QLG28091.1"/>
    <property type="molecule type" value="Genomic_DNA"/>
</dbReference>
<evidence type="ECO:0000256" key="3">
    <source>
        <dbReference type="SAM" id="MobiDB-lite"/>
    </source>
</evidence>
<proteinExistence type="predicted"/>